<evidence type="ECO:0000313" key="6">
    <source>
        <dbReference type="EMBL" id="MBB4265804.1"/>
    </source>
</evidence>
<protein>
    <submittedName>
        <fullName evidence="6">CRP/FNR family transcriptional regulator</fullName>
    </submittedName>
</protein>
<dbReference type="CDD" id="cd00038">
    <property type="entry name" value="CAP_ED"/>
    <property type="match status" value="1"/>
</dbReference>
<sequence>MSALMDRLMDRFPALRDLECEARRVLEDGARPATLAAGTQLFLDGDPCTAFTLILDGAVRVQKVSESGRRIVLYRVEPGQTCVLTTNALMAAIPYGAEGLAETDLAVAIVPHGTFQRLLAGSDVFRRFVFSAYATRISDLLLLIEEVAFARIDARLAHLLLTRADDSGEVRATHHALATELGSAREVISRQLKEFERQGWVSAARGRVLVRDGAALARLHQGGDGAR</sequence>
<organism evidence="6 7">
    <name type="scientific">Roseospira visakhapatnamensis</name>
    <dbReference type="NCBI Taxonomy" id="390880"/>
    <lineage>
        <taxon>Bacteria</taxon>
        <taxon>Pseudomonadati</taxon>
        <taxon>Pseudomonadota</taxon>
        <taxon>Alphaproteobacteria</taxon>
        <taxon>Rhodospirillales</taxon>
        <taxon>Rhodospirillaceae</taxon>
        <taxon>Roseospira</taxon>
    </lineage>
</organism>
<dbReference type="GO" id="GO:0003700">
    <property type="term" value="F:DNA-binding transcription factor activity"/>
    <property type="evidence" value="ECO:0007669"/>
    <property type="project" value="TreeGrafter"/>
</dbReference>
<dbReference type="EMBL" id="JACIGK010000008">
    <property type="protein sequence ID" value="MBB4265804.1"/>
    <property type="molecule type" value="Genomic_DNA"/>
</dbReference>
<dbReference type="GO" id="GO:0003677">
    <property type="term" value="F:DNA binding"/>
    <property type="evidence" value="ECO:0007669"/>
    <property type="project" value="UniProtKB-KW"/>
</dbReference>
<dbReference type="Gene3D" id="2.60.120.10">
    <property type="entry name" value="Jelly Rolls"/>
    <property type="match status" value="1"/>
</dbReference>
<feature type="domain" description="HTH crp-type" evidence="5">
    <location>
        <begin position="150"/>
        <end position="214"/>
    </location>
</feature>
<evidence type="ECO:0000256" key="2">
    <source>
        <dbReference type="ARBA" id="ARBA00023125"/>
    </source>
</evidence>
<dbReference type="SUPFAM" id="SSF46785">
    <property type="entry name" value="Winged helix' DNA-binding domain"/>
    <property type="match status" value="1"/>
</dbReference>
<keyword evidence="7" id="KW-1185">Reference proteome</keyword>
<evidence type="ECO:0000256" key="3">
    <source>
        <dbReference type="ARBA" id="ARBA00023163"/>
    </source>
</evidence>
<dbReference type="InterPro" id="IPR036388">
    <property type="entry name" value="WH-like_DNA-bd_sf"/>
</dbReference>
<dbReference type="SMART" id="SM00100">
    <property type="entry name" value="cNMP"/>
    <property type="match status" value="1"/>
</dbReference>
<dbReference type="InterPro" id="IPR014710">
    <property type="entry name" value="RmlC-like_jellyroll"/>
</dbReference>
<comment type="caution">
    <text evidence="6">The sequence shown here is derived from an EMBL/GenBank/DDBJ whole genome shotgun (WGS) entry which is preliminary data.</text>
</comment>
<dbReference type="PROSITE" id="PS51063">
    <property type="entry name" value="HTH_CRP_2"/>
    <property type="match status" value="1"/>
</dbReference>
<reference evidence="6 7" key="1">
    <citation type="submission" date="2020-08" db="EMBL/GenBank/DDBJ databases">
        <title>Genome sequencing of Purple Non-Sulfur Bacteria from various extreme environments.</title>
        <authorList>
            <person name="Mayer M."/>
        </authorList>
    </citation>
    <scope>NUCLEOTIDE SEQUENCE [LARGE SCALE GENOMIC DNA]</scope>
    <source>
        <strain evidence="6 7">JA131</strain>
    </source>
</reference>
<dbReference type="Pfam" id="PF13545">
    <property type="entry name" value="HTH_Crp_2"/>
    <property type="match status" value="1"/>
</dbReference>
<dbReference type="InterPro" id="IPR036390">
    <property type="entry name" value="WH_DNA-bd_sf"/>
</dbReference>
<accession>A0A7W6W9F2</accession>
<dbReference type="Proteomes" id="UP000554286">
    <property type="component" value="Unassembled WGS sequence"/>
</dbReference>
<keyword evidence="2" id="KW-0238">DNA-binding</keyword>
<gene>
    <name evidence="6" type="ORF">GGD89_001428</name>
</gene>
<dbReference type="RefSeq" id="WP_246422800.1">
    <property type="nucleotide sequence ID" value="NZ_JACIGK010000008.1"/>
</dbReference>
<dbReference type="PANTHER" id="PTHR24567">
    <property type="entry name" value="CRP FAMILY TRANSCRIPTIONAL REGULATORY PROTEIN"/>
    <property type="match status" value="1"/>
</dbReference>
<proteinExistence type="predicted"/>
<evidence type="ECO:0000256" key="1">
    <source>
        <dbReference type="ARBA" id="ARBA00023015"/>
    </source>
</evidence>
<dbReference type="Pfam" id="PF00027">
    <property type="entry name" value="cNMP_binding"/>
    <property type="match status" value="1"/>
</dbReference>
<dbReference type="SMART" id="SM00419">
    <property type="entry name" value="HTH_CRP"/>
    <property type="match status" value="1"/>
</dbReference>
<dbReference type="InterPro" id="IPR000595">
    <property type="entry name" value="cNMP-bd_dom"/>
</dbReference>
<dbReference type="AlphaFoldDB" id="A0A7W6W9F2"/>
<feature type="domain" description="Cyclic nucleotide-binding" evidence="4">
    <location>
        <begin position="14"/>
        <end position="136"/>
    </location>
</feature>
<dbReference type="PROSITE" id="PS50042">
    <property type="entry name" value="CNMP_BINDING_3"/>
    <property type="match status" value="1"/>
</dbReference>
<evidence type="ECO:0000259" key="5">
    <source>
        <dbReference type="PROSITE" id="PS51063"/>
    </source>
</evidence>
<dbReference type="InterPro" id="IPR050397">
    <property type="entry name" value="Env_Response_Regulators"/>
</dbReference>
<dbReference type="SUPFAM" id="SSF51206">
    <property type="entry name" value="cAMP-binding domain-like"/>
    <property type="match status" value="1"/>
</dbReference>
<dbReference type="GO" id="GO:0005829">
    <property type="term" value="C:cytosol"/>
    <property type="evidence" value="ECO:0007669"/>
    <property type="project" value="TreeGrafter"/>
</dbReference>
<dbReference type="InterPro" id="IPR018490">
    <property type="entry name" value="cNMP-bd_dom_sf"/>
</dbReference>
<evidence type="ECO:0000259" key="4">
    <source>
        <dbReference type="PROSITE" id="PS50042"/>
    </source>
</evidence>
<keyword evidence="1" id="KW-0805">Transcription regulation</keyword>
<dbReference type="PANTHER" id="PTHR24567:SF74">
    <property type="entry name" value="HTH-TYPE TRANSCRIPTIONAL REGULATOR ARCR"/>
    <property type="match status" value="1"/>
</dbReference>
<dbReference type="InterPro" id="IPR012318">
    <property type="entry name" value="HTH_CRP"/>
</dbReference>
<evidence type="ECO:0000313" key="7">
    <source>
        <dbReference type="Proteomes" id="UP000554286"/>
    </source>
</evidence>
<dbReference type="Gene3D" id="1.10.10.10">
    <property type="entry name" value="Winged helix-like DNA-binding domain superfamily/Winged helix DNA-binding domain"/>
    <property type="match status" value="1"/>
</dbReference>
<name>A0A7W6W9F2_9PROT</name>
<keyword evidence="3" id="KW-0804">Transcription</keyword>